<dbReference type="PANTHER" id="PTHR21708:SF34">
    <property type="entry name" value="OUTER SPORE WALL PROTEIN 2"/>
    <property type="match status" value="1"/>
</dbReference>
<accession>A0ABX6F1Q0</accession>
<reference evidence="2 3" key="2">
    <citation type="submission" date="2019-11" db="EMBL/GenBank/DDBJ databases">
        <authorList>
            <person name="Lu H."/>
        </authorList>
    </citation>
    <scope>NUCLEOTIDE SEQUENCE [LARGE SCALE GENOMIC DNA]</scope>
    <source>
        <strain evidence="2 3">FIM1</strain>
    </source>
</reference>
<feature type="region of interest" description="Disordered" evidence="1">
    <location>
        <begin position="469"/>
        <end position="490"/>
    </location>
</feature>
<dbReference type="PANTHER" id="PTHR21708">
    <property type="entry name" value="PROBABLE 2-DEHYDROPANTOATE 2-REDUCTASE"/>
    <property type="match status" value="1"/>
</dbReference>
<evidence type="ECO:0000313" key="2">
    <source>
        <dbReference type="EMBL" id="QGN17263.1"/>
    </source>
</evidence>
<gene>
    <name evidence="2" type="primary">OSW2</name>
    <name evidence="2" type="ORF">FIM1_3994</name>
</gene>
<protein>
    <submittedName>
        <fullName evidence="2">Outer spore wall protein 2</fullName>
    </submittedName>
</protein>
<dbReference type="EMBL" id="CP015059">
    <property type="protein sequence ID" value="QGN17263.1"/>
    <property type="molecule type" value="Genomic_DNA"/>
</dbReference>
<keyword evidence="3" id="KW-1185">Reference proteome</keyword>
<dbReference type="InterPro" id="IPR051402">
    <property type="entry name" value="KPR-Related"/>
</dbReference>
<evidence type="ECO:0000256" key="1">
    <source>
        <dbReference type="SAM" id="MobiDB-lite"/>
    </source>
</evidence>
<organism evidence="2 3">
    <name type="scientific">Kluyveromyces marxianus</name>
    <name type="common">Yeast</name>
    <name type="synonym">Candida kefyr</name>
    <dbReference type="NCBI Taxonomy" id="4911"/>
    <lineage>
        <taxon>Eukaryota</taxon>
        <taxon>Fungi</taxon>
        <taxon>Dikarya</taxon>
        <taxon>Ascomycota</taxon>
        <taxon>Saccharomycotina</taxon>
        <taxon>Saccharomycetes</taxon>
        <taxon>Saccharomycetales</taxon>
        <taxon>Saccharomycetaceae</taxon>
        <taxon>Kluyveromyces</taxon>
    </lineage>
</organism>
<evidence type="ECO:0000313" key="3">
    <source>
        <dbReference type="Proteomes" id="UP000422736"/>
    </source>
</evidence>
<proteinExistence type="predicted"/>
<feature type="compositionally biased region" description="Basic residues" evidence="1">
    <location>
        <begin position="402"/>
        <end position="419"/>
    </location>
</feature>
<sequence>MEQLVCLIVGDTPSTQLLSWRLSLSNCFIVLVSNSLSSDGLISWKSTKLGSNFYKPNLTSKDLKSLPSNSSVGKFDIIVLSCHSISEYITQLEALERFIHDDTVIIIDSNFAVELELVSLARYPNVTTVSVIVDAEVRRLSIGSYLLINDSNSFKFGITYSNKTKEPILKENITRFSTYLKKNNSKFKLMLQLLERTNIGSVEVIAPEDESFGLHVWEWLLPRISLNVLSIVFEQVSYAELLNNESNTKVFRQLVKELMEICYKQTNGGVIDCFVFNNDRTTPDYNSILQRLQDRQRDLERFTKSEYPEYLTLNYEAYCFYHRIEFPSSLMFNQCIDVAEKYGCANGNLTFLSGFYSRLLNLSGVQINNDESSDLKKPNLLWGKKSVLNVDQKKSTNQSSQKKVKVKSKKFSLHSKVKTPHASQRVPATSGYKSPDLQLPPELQEMYLGCDSLNFSSPLSPKIIDVEFDSTSDDNVESTESDEESNDESVYVEKVKKEVVSERSMVKLSEQMEHHEDDDNIDPSLKLPLFKGFKNTTQRPMTTGRLQMTDLEWQIRNGYVDIPRQMMLVTKNELREPDDKMHHTIVGQYWKLIKQQHMNNGQLIRPITSQEDILRFHCETLNKAQVHLSTTTNRYGDLDFSDSVYEHWRHGKGCLYKLLSDR</sequence>
<name>A0ABX6F1Q0_KLUMA</name>
<reference evidence="2 3" key="1">
    <citation type="submission" date="2016-03" db="EMBL/GenBank/DDBJ databases">
        <title>How can Kluyveromyces marxianus grow so fast - potential evolutionary course in Saccharomyces Complex revealed by comparative genomics.</title>
        <authorList>
            <person name="Mo W."/>
            <person name="Lu W."/>
            <person name="Yang X."/>
            <person name="Qi J."/>
            <person name="Lv H."/>
        </authorList>
    </citation>
    <scope>NUCLEOTIDE SEQUENCE [LARGE SCALE GENOMIC DNA]</scope>
    <source>
        <strain evidence="2 3">FIM1</strain>
    </source>
</reference>
<dbReference type="Proteomes" id="UP000422736">
    <property type="component" value="Chromosome 6"/>
</dbReference>
<feature type="region of interest" description="Disordered" evidence="1">
    <location>
        <begin position="392"/>
        <end position="436"/>
    </location>
</feature>
<feature type="compositionally biased region" description="Acidic residues" evidence="1">
    <location>
        <begin position="469"/>
        <end position="487"/>
    </location>
</feature>